<gene>
    <name evidence="3" type="ORF">GCM10023338_19900</name>
</gene>
<reference evidence="4" key="1">
    <citation type="journal article" date="2019" name="Int. J. Syst. Evol. Microbiol.">
        <title>The Global Catalogue of Microorganisms (GCM) 10K type strain sequencing project: providing services to taxonomists for standard genome sequencing and annotation.</title>
        <authorList>
            <consortium name="The Broad Institute Genomics Platform"/>
            <consortium name="The Broad Institute Genome Sequencing Center for Infectious Disease"/>
            <person name="Wu L."/>
            <person name="Ma J."/>
        </authorList>
    </citation>
    <scope>NUCLEOTIDE SEQUENCE [LARGE SCALE GENOMIC DNA]</scope>
    <source>
        <strain evidence="4">JCM 18424</strain>
    </source>
</reference>
<dbReference type="PANTHER" id="PTHR30222:SF2">
    <property type="entry name" value="ABC TRANSPORTER SUBSTRATE-BINDING PROTEIN"/>
    <property type="match status" value="1"/>
</dbReference>
<dbReference type="InterPro" id="IPR006059">
    <property type="entry name" value="SBP"/>
</dbReference>
<evidence type="ECO:0000313" key="4">
    <source>
        <dbReference type="Proteomes" id="UP001500631"/>
    </source>
</evidence>
<dbReference type="SUPFAM" id="SSF53850">
    <property type="entry name" value="Periplasmic binding protein-like II"/>
    <property type="match status" value="1"/>
</dbReference>
<evidence type="ECO:0000256" key="1">
    <source>
        <dbReference type="ARBA" id="ARBA00022729"/>
    </source>
</evidence>
<protein>
    <submittedName>
        <fullName evidence="3">Uncharacterized protein</fullName>
    </submittedName>
</protein>
<evidence type="ECO:0000313" key="3">
    <source>
        <dbReference type="EMBL" id="GAA5102516.1"/>
    </source>
</evidence>
<dbReference type="PANTHER" id="PTHR30222">
    <property type="entry name" value="SPERMIDINE/PUTRESCINE-BINDING PERIPLASMIC PROTEIN"/>
    <property type="match status" value="1"/>
</dbReference>
<dbReference type="Gene3D" id="3.40.190.10">
    <property type="entry name" value="Periplasmic binding protein-like II"/>
    <property type="match status" value="2"/>
</dbReference>
<evidence type="ECO:0000256" key="2">
    <source>
        <dbReference type="SAM" id="SignalP"/>
    </source>
</evidence>
<accession>A0ABP9MUU8</accession>
<keyword evidence="1 2" id="KW-0732">Signal</keyword>
<dbReference type="EMBL" id="BAABKE010000007">
    <property type="protein sequence ID" value="GAA5102516.1"/>
    <property type="molecule type" value="Genomic_DNA"/>
</dbReference>
<sequence length="404" mass="45927">MAGRMRKKIKLSKAIWVFSFGAFFSNLSTAALSVSYDQMLNQSLPMTILYPFSYQGLVSVSENNFPNYQSYLPKNLPDYWDVVVVGRDILEQECRPDGQLEVLDYDNFPHRDLLTSGAIQQCGVGFSVQGMTLNYALVHKYGVPPVHWVDLFDFNRFPGKRALPKQAKYLLEAVLLADGVQPSYLYPLLATQEGQDRAFNKLDLIYDDILWWSDVNNLKLWLDQGIVSMSIAPDGAMLSNDGLDNVGVSRHQVIYEMKYYAILKSSQQKDLAYAFISYATQPDQQLKFTHQQYYGPTIKQAWRLVSPSSAEYITNHPKNLQGGILLDYNFYAEHGAALEARFNDWLVSKEAPVKRVSAAINRDESLSSSVKDEEIEFVGPSLDLFELNFIGPQRIDFNNDNKDI</sequence>
<organism evidence="3 4">
    <name type="scientific">Wohlfahrtiimonas larvae</name>
    <dbReference type="NCBI Taxonomy" id="1157986"/>
    <lineage>
        <taxon>Bacteria</taxon>
        <taxon>Pseudomonadati</taxon>
        <taxon>Pseudomonadota</taxon>
        <taxon>Gammaproteobacteria</taxon>
        <taxon>Cardiobacteriales</taxon>
        <taxon>Ignatzschineriaceae</taxon>
        <taxon>Wohlfahrtiimonas</taxon>
    </lineage>
</organism>
<feature type="signal peptide" evidence="2">
    <location>
        <begin position="1"/>
        <end position="30"/>
    </location>
</feature>
<feature type="chain" id="PRO_5046574726" evidence="2">
    <location>
        <begin position="31"/>
        <end position="404"/>
    </location>
</feature>
<dbReference type="Pfam" id="PF13416">
    <property type="entry name" value="SBP_bac_8"/>
    <property type="match status" value="1"/>
</dbReference>
<dbReference type="Proteomes" id="UP001500631">
    <property type="component" value="Unassembled WGS sequence"/>
</dbReference>
<proteinExistence type="predicted"/>
<comment type="caution">
    <text evidence="3">The sequence shown here is derived from an EMBL/GenBank/DDBJ whole genome shotgun (WGS) entry which is preliminary data.</text>
</comment>
<keyword evidence="4" id="KW-1185">Reference proteome</keyword>
<name>A0ABP9MUU8_9GAMM</name>